<feature type="domain" description="SPW repeat-containing integral membrane" evidence="2">
    <location>
        <begin position="3"/>
        <end position="104"/>
    </location>
</feature>
<dbReference type="AlphaFoldDB" id="A0A917NJY9"/>
<evidence type="ECO:0000256" key="1">
    <source>
        <dbReference type="SAM" id="Phobius"/>
    </source>
</evidence>
<feature type="transmembrane region" description="Helical" evidence="1">
    <location>
        <begin position="29"/>
        <end position="49"/>
    </location>
</feature>
<dbReference type="RefSeq" id="WP_188882072.1">
    <property type="nucleotide sequence ID" value="NZ_BMOY01000019.1"/>
</dbReference>
<reference evidence="3" key="1">
    <citation type="journal article" date="2014" name="Int. J. Syst. Evol. Microbiol.">
        <title>Complete genome sequence of Corynebacterium casei LMG S-19264T (=DSM 44701T), isolated from a smear-ripened cheese.</title>
        <authorList>
            <consortium name="US DOE Joint Genome Institute (JGI-PGF)"/>
            <person name="Walter F."/>
            <person name="Albersmeier A."/>
            <person name="Kalinowski J."/>
            <person name="Ruckert C."/>
        </authorList>
    </citation>
    <scope>NUCLEOTIDE SEQUENCE</scope>
    <source>
        <strain evidence="3">JCM 18487</strain>
    </source>
</reference>
<proteinExistence type="predicted"/>
<keyword evidence="4" id="KW-1185">Reference proteome</keyword>
<evidence type="ECO:0000313" key="4">
    <source>
        <dbReference type="Proteomes" id="UP000637695"/>
    </source>
</evidence>
<dbReference type="InterPro" id="IPR005530">
    <property type="entry name" value="SPW"/>
</dbReference>
<dbReference type="EMBL" id="BMOY01000019">
    <property type="protein sequence ID" value="GGJ06362.1"/>
    <property type="molecule type" value="Genomic_DNA"/>
</dbReference>
<comment type="caution">
    <text evidence="3">The sequence shown here is derived from an EMBL/GenBank/DDBJ whole genome shotgun (WGS) entry which is preliminary data.</text>
</comment>
<name>A0A917NJY9_9BACL</name>
<protein>
    <recommendedName>
        <fullName evidence="2">SPW repeat-containing integral membrane domain-containing protein</fullName>
    </recommendedName>
</protein>
<keyword evidence="1" id="KW-0812">Transmembrane</keyword>
<evidence type="ECO:0000259" key="2">
    <source>
        <dbReference type="Pfam" id="PF03779"/>
    </source>
</evidence>
<evidence type="ECO:0000313" key="3">
    <source>
        <dbReference type="EMBL" id="GGJ06362.1"/>
    </source>
</evidence>
<feature type="transmembrane region" description="Helical" evidence="1">
    <location>
        <begin position="7"/>
        <end position="23"/>
    </location>
</feature>
<organism evidence="3 4">
    <name type="scientific">Alicyclobacillus cellulosilyticus</name>
    <dbReference type="NCBI Taxonomy" id="1003997"/>
    <lineage>
        <taxon>Bacteria</taxon>
        <taxon>Bacillati</taxon>
        <taxon>Bacillota</taxon>
        <taxon>Bacilli</taxon>
        <taxon>Bacillales</taxon>
        <taxon>Alicyclobacillaceae</taxon>
        <taxon>Alicyclobacillus</taxon>
    </lineage>
</organism>
<keyword evidence="1" id="KW-0472">Membrane</keyword>
<keyword evidence="1" id="KW-1133">Transmembrane helix</keyword>
<gene>
    <name evidence="3" type="ORF">GCM10010885_14400</name>
</gene>
<reference evidence="3" key="2">
    <citation type="submission" date="2020-09" db="EMBL/GenBank/DDBJ databases">
        <authorList>
            <person name="Sun Q."/>
            <person name="Ohkuma M."/>
        </authorList>
    </citation>
    <scope>NUCLEOTIDE SEQUENCE</scope>
    <source>
        <strain evidence="3">JCM 18487</strain>
    </source>
</reference>
<dbReference type="Pfam" id="PF03779">
    <property type="entry name" value="SPW"/>
    <property type="match status" value="1"/>
</dbReference>
<dbReference type="Proteomes" id="UP000637695">
    <property type="component" value="Unassembled WGS sequence"/>
</dbReference>
<sequence length="126" mass="13522">MQWRNGLSALIGVWFILAPWILGFSDRTAAVWTSVIIGAVQAIASIWIAVQREAAHGWKTWQNWVSCLTGVWFILQPFVLSLSGLAGETWTSVILGIVTAALNLWEMSAEESTAGSSSGGSRAAAS</sequence>
<accession>A0A917NJY9</accession>
<feature type="transmembrane region" description="Helical" evidence="1">
    <location>
        <begin position="61"/>
        <end position="79"/>
    </location>
</feature>